<feature type="region of interest" description="Disordered" evidence="1">
    <location>
        <begin position="16"/>
        <end position="36"/>
    </location>
</feature>
<name>A0A9R1B4E1_TRITD</name>
<organism evidence="2 3">
    <name type="scientific">Triticum turgidum subsp. durum</name>
    <name type="common">Durum wheat</name>
    <name type="synonym">Triticum durum</name>
    <dbReference type="NCBI Taxonomy" id="4567"/>
    <lineage>
        <taxon>Eukaryota</taxon>
        <taxon>Viridiplantae</taxon>
        <taxon>Streptophyta</taxon>
        <taxon>Embryophyta</taxon>
        <taxon>Tracheophyta</taxon>
        <taxon>Spermatophyta</taxon>
        <taxon>Magnoliopsida</taxon>
        <taxon>Liliopsida</taxon>
        <taxon>Poales</taxon>
        <taxon>Poaceae</taxon>
        <taxon>BOP clade</taxon>
        <taxon>Pooideae</taxon>
        <taxon>Triticodae</taxon>
        <taxon>Triticeae</taxon>
        <taxon>Triticinae</taxon>
        <taxon>Triticum</taxon>
    </lineage>
</organism>
<sequence length="96" mass="10450">MASGVNEWLNGVEEVEGSSVDKFPDSSSFCGGGGRPPDLAELRMDATLADIALQNGSSELVTPRAVPRERVREECPYDHMMGLRTRGNWASRGRVL</sequence>
<evidence type="ECO:0000313" key="3">
    <source>
        <dbReference type="Proteomes" id="UP000324705"/>
    </source>
</evidence>
<reference evidence="2 3" key="1">
    <citation type="submission" date="2017-09" db="EMBL/GenBank/DDBJ databases">
        <authorList>
            <consortium name="International Durum Wheat Genome Sequencing Consortium (IDWGSC)"/>
            <person name="Milanesi L."/>
        </authorList>
    </citation>
    <scope>NUCLEOTIDE SEQUENCE [LARGE SCALE GENOMIC DNA]</scope>
    <source>
        <strain evidence="3">cv. Svevo</strain>
    </source>
</reference>
<proteinExistence type="predicted"/>
<gene>
    <name evidence="2" type="ORF">TRITD_6Av1G214740</name>
</gene>
<accession>A0A9R1B4E1</accession>
<protein>
    <submittedName>
        <fullName evidence="2">Uncharacterized protein</fullName>
    </submittedName>
</protein>
<dbReference type="Proteomes" id="UP000324705">
    <property type="component" value="Chromosome 6A"/>
</dbReference>
<dbReference type="EMBL" id="LT934121">
    <property type="protein sequence ID" value="VAI51011.1"/>
    <property type="molecule type" value="Genomic_DNA"/>
</dbReference>
<evidence type="ECO:0000256" key="1">
    <source>
        <dbReference type="SAM" id="MobiDB-lite"/>
    </source>
</evidence>
<evidence type="ECO:0000313" key="2">
    <source>
        <dbReference type="EMBL" id="VAI51011.1"/>
    </source>
</evidence>
<dbReference type="AlphaFoldDB" id="A0A9R1B4E1"/>
<keyword evidence="3" id="KW-1185">Reference proteome</keyword>
<dbReference type="Gramene" id="TRITD6Av1G214740.1">
    <property type="protein sequence ID" value="TRITD6Av1G214740.1"/>
    <property type="gene ID" value="TRITD6Av1G214740"/>
</dbReference>